<reference evidence="1 2" key="1">
    <citation type="journal article" date="2014" name="Genome Announc.">
        <title>Draft genome sequences of the altered schaedler flora, a defined bacterial community from gnotobiotic mice.</title>
        <authorList>
            <person name="Wannemuehler M.J."/>
            <person name="Overstreet A.M."/>
            <person name="Ward D.V."/>
            <person name="Phillips G.J."/>
        </authorList>
    </citation>
    <scope>NUCLEOTIDE SEQUENCE [LARGE SCALE GENOMIC DNA]</scope>
    <source>
        <strain evidence="1 2">ASF492</strain>
    </source>
</reference>
<protein>
    <submittedName>
        <fullName evidence="1">Uncharacterized protein</fullName>
    </submittedName>
</protein>
<gene>
    <name evidence="1" type="ORF">C823_04552</name>
</gene>
<dbReference type="EMBL" id="AQFT01000133">
    <property type="protein sequence ID" value="EMZ21408.1"/>
    <property type="molecule type" value="Genomic_DNA"/>
</dbReference>
<dbReference type="AlphaFoldDB" id="N2A4N1"/>
<accession>N2A4N1</accession>
<organism evidence="1 2">
    <name type="scientific">Eubacterium plexicaudatum ASF492</name>
    <dbReference type="NCBI Taxonomy" id="1235802"/>
    <lineage>
        <taxon>Bacteria</taxon>
        <taxon>Bacillati</taxon>
        <taxon>Bacillota</taxon>
        <taxon>Clostridia</taxon>
        <taxon>Eubacteriales</taxon>
        <taxon>Eubacteriaceae</taxon>
        <taxon>Eubacterium</taxon>
    </lineage>
</organism>
<dbReference type="STRING" id="1235802.C823_04552"/>
<comment type="caution">
    <text evidence="1">The sequence shown here is derived from an EMBL/GenBank/DDBJ whole genome shotgun (WGS) entry which is preliminary data.</text>
</comment>
<dbReference type="PATRIC" id="fig|1235802.3.peg.4838"/>
<evidence type="ECO:0000313" key="2">
    <source>
        <dbReference type="Proteomes" id="UP000012589"/>
    </source>
</evidence>
<dbReference type="HOGENOM" id="CLU_1508437_0_0_9"/>
<dbReference type="Proteomes" id="UP000012589">
    <property type="component" value="Unassembled WGS sequence"/>
</dbReference>
<proteinExistence type="predicted"/>
<sequence>MNKDEYEKLVLYIINPLSDKILNSKNNKLYKAVKLRKEFNDNFYKVLNEKILFAKKATTITSEIDRHKLCACLICALEEFSPYKIYKKGYCLDDLFFANELLSIYSAISFLECYNTSTKIVFPPTKYKAKNIDSYIKTLCSALYMSKNNRRLKYNILTFSNILFLLEEYSKTVTTEIQ</sequence>
<keyword evidence="2" id="KW-1185">Reference proteome</keyword>
<evidence type="ECO:0000313" key="1">
    <source>
        <dbReference type="EMBL" id="EMZ21408.1"/>
    </source>
</evidence>
<name>N2A4N1_9FIRM</name>